<proteinExistence type="predicted"/>
<dbReference type="Pfam" id="PF13384">
    <property type="entry name" value="HTH_23"/>
    <property type="match status" value="1"/>
</dbReference>
<dbReference type="EMBL" id="KN837122">
    <property type="protein sequence ID" value="KIJ43521.1"/>
    <property type="molecule type" value="Genomic_DNA"/>
</dbReference>
<keyword evidence="2" id="KW-1185">Reference proteome</keyword>
<evidence type="ECO:0000313" key="2">
    <source>
        <dbReference type="Proteomes" id="UP000054279"/>
    </source>
</evidence>
<name>A0A0C9VYI7_SPHS4</name>
<gene>
    <name evidence="1" type="ORF">M422DRAFT_122721</name>
</gene>
<reference evidence="1 2" key="1">
    <citation type="submission" date="2014-06" db="EMBL/GenBank/DDBJ databases">
        <title>Evolutionary Origins and Diversification of the Mycorrhizal Mutualists.</title>
        <authorList>
            <consortium name="DOE Joint Genome Institute"/>
            <consortium name="Mycorrhizal Genomics Consortium"/>
            <person name="Kohler A."/>
            <person name="Kuo A."/>
            <person name="Nagy L.G."/>
            <person name="Floudas D."/>
            <person name="Copeland A."/>
            <person name="Barry K.W."/>
            <person name="Cichocki N."/>
            <person name="Veneault-Fourrey C."/>
            <person name="LaButti K."/>
            <person name="Lindquist E.A."/>
            <person name="Lipzen A."/>
            <person name="Lundell T."/>
            <person name="Morin E."/>
            <person name="Murat C."/>
            <person name="Riley R."/>
            <person name="Ohm R."/>
            <person name="Sun H."/>
            <person name="Tunlid A."/>
            <person name="Henrissat B."/>
            <person name="Grigoriev I.V."/>
            <person name="Hibbett D.S."/>
            <person name="Martin F."/>
        </authorList>
    </citation>
    <scope>NUCLEOTIDE SEQUENCE [LARGE SCALE GENOMIC DNA]</scope>
    <source>
        <strain evidence="1 2">SS14</strain>
    </source>
</reference>
<evidence type="ECO:0008006" key="3">
    <source>
        <dbReference type="Google" id="ProtNLM"/>
    </source>
</evidence>
<sequence length="58" mass="6882">MVFRHISRDLKLRSLWMLDNGYLPDEIQTILNVSDRSVRRWAANIRDFGNVIRPQNAL</sequence>
<evidence type="ECO:0000313" key="1">
    <source>
        <dbReference type="EMBL" id="KIJ43521.1"/>
    </source>
</evidence>
<dbReference type="OrthoDB" id="3255572at2759"/>
<dbReference type="HOGENOM" id="CLU_202732_0_0_1"/>
<dbReference type="AlphaFoldDB" id="A0A0C9VYI7"/>
<protein>
    <recommendedName>
        <fullName evidence="3">Helix-turn-helix domain-containing protein</fullName>
    </recommendedName>
</protein>
<feature type="non-terminal residue" evidence="1">
    <location>
        <position position="58"/>
    </location>
</feature>
<dbReference type="Proteomes" id="UP000054279">
    <property type="component" value="Unassembled WGS sequence"/>
</dbReference>
<organism evidence="1 2">
    <name type="scientific">Sphaerobolus stellatus (strain SS14)</name>
    <dbReference type="NCBI Taxonomy" id="990650"/>
    <lineage>
        <taxon>Eukaryota</taxon>
        <taxon>Fungi</taxon>
        <taxon>Dikarya</taxon>
        <taxon>Basidiomycota</taxon>
        <taxon>Agaricomycotina</taxon>
        <taxon>Agaricomycetes</taxon>
        <taxon>Phallomycetidae</taxon>
        <taxon>Geastrales</taxon>
        <taxon>Sphaerobolaceae</taxon>
        <taxon>Sphaerobolus</taxon>
    </lineage>
</organism>
<accession>A0A0C9VYI7</accession>